<protein>
    <submittedName>
        <fullName evidence="1">Uncharacterized protein</fullName>
    </submittedName>
</protein>
<dbReference type="Proteomes" id="UP001437256">
    <property type="component" value="Unassembled WGS sequence"/>
</dbReference>
<keyword evidence="2" id="KW-1185">Reference proteome</keyword>
<accession>A0ABR2ZE40</accession>
<organism evidence="1 2">
    <name type="scientific">Marasmius tenuissimus</name>
    <dbReference type="NCBI Taxonomy" id="585030"/>
    <lineage>
        <taxon>Eukaryota</taxon>
        <taxon>Fungi</taxon>
        <taxon>Dikarya</taxon>
        <taxon>Basidiomycota</taxon>
        <taxon>Agaricomycotina</taxon>
        <taxon>Agaricomycetes</taxon>
        <taxon>Agaricomycetidae</taxon>
        <taxon>Agaricales</taxon>
        <taxon>Marasmiineae</taxon>
        <taxon>Marasmiaceae</taxon>
        <taxon>Marasmius</taxon>
    </lineage>
</organism>
<gene>
    <name evidence="1" type="ORF">AAF712_014220</name>
</gene>
<comment type="caution">
    <text evidence="1">The sequence shown here is derived from an EMBL/GenBank/DDBJ whole genome shotgun (WGS) entry which is preliminary data.</text>
</comment>
<sequence>MEFASPKFPIAGLLACTPDISQLNIEAKCTMEWTTPHDPAEYEELHIPVVDVLETLTVSKDGTGETLVPALRSLSLGFGPPLNVDNASTITEALLTMVSSRRAKRRRISDDDDGSPILSEFEFIYDSPIELQSALAEPSFRTRLEAVMDGAARCVVQPGEI</sequence>
<proteinExistence type="predicted"/>
<dbReference type="EMBL" id="JBBXMP010000252">
    <property type="protein sequence ID" value="KAL0059043.1"/>
    <property type="molecule type" value="Genomic_DNA"/>
</dbReference>
<reference evidence="1 2" key="1">
    <citation type="submission" date="2024-05" db="EMBL/GenBank/DDBJ databases">
        <title>A draft genome resource for the thread blight pathogen Marasmius tenuissimus strain MS-2.</title>
        <authorList>
            <person name="Yulfo-Soto G.E."/>
            <person name="Baruah I.K."/>
            <person name="Amoako-Attah I."/>
            <person name="Bukari Y."/>
            <person name="Meinhardt L.W."/>
            <person name="Bailey B.A."/>
            <person name="Cohen S.P."/>
        </authorList>
    </citation>
    <scope>NUCLEOTIDE SEQUENCE [LARGE SCALE GENOMIC DNA]</scope>
    <source>
        <strain evidence="1 2">MS-2</strain>
    </source>
</reference>
<evidence type="ECO:0000313" key="1">
    <source>
        <dbReference type="EMBL" id="KAL0059043.1"/>
    </source>
</evidence>
<evidence type="ECO:0000313" key="2">
    <source>
        <dbReference type="Proteomes" id="UP001437256"/>
    </source>
</evidence>
<name>A0ABR2ZE40_9AGAR</name>